<name>C9MRY4_9BACT</name>
<dbReference type="eggNOG" id="COG1502">
    <property type="taxonomic scope" value="Bacteria"/>
</dbReference>
<evidence type="ECO:0000256" key="3">
    <source>
        <dbReference type="ARBA" id="ARBA00012027"/>
    </source>
</evidence>
<gene>
    <name evidence="8" type="ORF">HMPREF0973_02397</name>
</gene>
<keyword evidence="4" id="KW-0378">Hydrolase</keyword>
<dbReference type="CDD" id="cd09174">
    <property type="entry name" value="PLDc_Nuc_like_unchar2"/>
    <property type="match status" value="1"/>
</dbReference>
<comment type="catalytic activity">
    <reaction evidence="1">
        <text>a 1,2-diacyl-sn-glycero-3-phosphocholine + H2O = a 1,2-diacyl-sn-glycero-3-phosphate + choline + H(+)</text>
        <dbReference type="Rhea" id="RHEA:14445"/>
        <dbReference type="ChEBI" id="CHEBI:15354"/>
        <dbReference type="ChEBI" id="CHEBI:15377"/>
        <dbReference type="ChEBI" id="CHEBI:15378"/>
        <dbReference type="ChEBI" id="CHEBI:57643"/>
        <dbReference type="ChEBI" id="CHEBI:58608"/>
        <dbReference type="EC" id="3.1.4.4"/>
    </reaction>
</comment>
<evidence type="ECO:0000313" key="8">
    <source>
        <dbReference type="EMBL" id="EEX17753.1"/>
    </source>
</evidence>
<dbReference type="GO" id="GO:0006793">
    <property type="term" value="P:phosphorus metabolic process"/>
    <property type="evidence" value="ECO:0007669"/>
    <property type="project" value="UniProtKB-ARBA"/>
</dbReference>
<dbReference type="InterPro" id="IPR025202">
    <property type="entry name" value="PLD-like_dom"/>
</dbReference>
<evidence type="ECO:0000256" key="1">
    <source>
        <dbReference type="ARBA" id="ARBA00000798"/>
    </source>
</evidence>
<dbReference type="Gene3D" id="3.30.870.10">
    <property type="entry name" value="Endonuclease Chain A"/>
    <property type="match status" value="1"/>
</dbReference>
<dbReference type="AlphaFoldDB" id="C9MRY4"/>
<sequence>MGVNLGAENNITNFNMAITNVSKENLCPLITGDQGNIWKYRKGQELVTLFQKYGFRNDVYNDGLPQLNSSTSKPSRTQYTKDRLFQLNDGQLRALIMEIIHDSTDTDRAIEEINYILQQDGVKLICGDNHEEAKWEGVIVDRQIQNLASFQENEKKVIDAIKSARVSILVAMAWFTNSIIKEALEQKRLEGLRIEIVVFKDGVNATCGVDLSSFDHKEIRGTRGGIMHNKFCVIDTQIVITGSYNWSANAEYRNDENVFITSDHESAVDYSIEFRKLKSLL</sequence>
<dbReference type="SMART" id="SM00155">
    <property type="entry name" value="PLDc"/>
    <property type="match status" value="1"/>
</dbReference>
<dbReference type="Pfam" id="PF13091">
    <property type="entry name" value="PLDc_2"/>
    <property type="match status" value="1"/>
</dbReference>
<dbReference type="InterPro" id="IPR001736">
    <property type="entry name" value="PLipase_D/transphosphatidylase"/>
</dbReference>
<keyword evidence="5" id="KW-0442">Lipid degradation</keyword>
<dbReference type="STRING" id="649761.HMPREF0973_02397"/>
<dbReference type="GO" id="GO:0004630">
    <property type="term" value="F:phospholipase D activity"/>
    <property type="evidence" value="ECO:0007669"/>
    <property type="project" value="UniProtKB-EC"/>
</dbReference>
<dbReference type="EC" id="3.1.4.4" evidence="3"/>
<dbReference type="PANTHER" id="PTHR43856:SF1">
    <property type="entry name" value="MITOCHONDRIAL CARDIOLIPIN HYDROLASE"/>
    <property type="match status" value="1"/>
</dbReference>
<comment type="similarity">
    <text evidence="2">Belongs to the phospholipase D family.</text>
</comment>
<evidence type="ECO:0000256" key="6">
    <source>
        <dbReference type="ARBA" id="ARBA00023098"/>
    </source>
</evidence>
<feature type="domain" description="PLD phosphodiesterase" evidence="7">
    <location>
        <begin position="223"/>
        <end position="250"/>
    </location>
</feature>
<dbReference type="HOGENOM" id="CLU_096754_0_0_10"/>
<evidence type="ECO:0000259" key="7">
    <source>
        <dbReference type="PROSITE" id="PS50035"/>
    </source>
</evidence>
<dbReference type="Proteomes" id="UP000003327">
    <property type="component" value="Unassembled WGS sequence"/>
</dbReference>
<evidence type="ECO:0000256" key="5">
    <source>
        <dbReference type="ARBA" id="ARBA00022963"/>
    </source>
</evidence>
<dbReference type="InterPro" id="IPR051406">
    <property type="entry name" value="PLD_domain"/>
</dbReference>
<evidence type="ECO:0000313" key="9">
    <source>
        <dbReference type="Proteomes" id="UP000003327"/>
    </source>
</evidence>
<dbReference type="EMBL" id="ACVA01000057">
    <property type="protein sequence ID" value="EEX17753.1"/>
    <property type="molecule type" value="Genomic_DNA"/>
</dbReference>
<organism evidence="8 9">
    <name type="scientific">Prevotella veroralis F0319</name>
    <dbReference type="NCBI Taxonomy" id="649761"/>
    <lineage>
        <taxon>Bacteria</taxon>
        <taxon>Pseudomonadati</taxon>
        <taxon>Bacteroidota</taxon>
        <taxon>Bacteroidia</taxon>
        <taxon>Bacteroidales</taxon>
        <taxon>Prevotellaceae</taxon>
        <taxon>Prevotella</taxon>
    </lineage>
</organism>
<dbReference type="PROSITE" id="PS50035">
    <property type="entry name" value="PLD"/>
    <property type="match status" value="1"/>
</dbReference>
<dbReference type="SUPFAM" id="SSF56024">
    <property type="entry name" value="Phospholipase D/nuclease"/>
    <property type="match status" value="1"/>
</dbReference>
<dbReference type="GO" id="GO:0016891">
    <property type="term" value="F:RNA endonuclease activity producing 5'-phosphomonoesters, hydrolytic mechanism"/>
    <property type="evidence" value="ECO:0007669"/>
    <property type="project" value="TreeGrafter"/>
</dbReference>
<protein>
    <recommendedName>
        <fullName evidence="3">phospholipase D</fullName>
        <ecNumber evidence="3">3.1.4.4</ecNumber>
    </recommendedName>
</protein>
<evidence type="ECO:0000256" key="2">
    <source>
        <dbReference type="ARBA" id="ARBA00008664"/>
    </source>
</evidence>
<comment type="caution">
    <text evidence="8">The sequence shown here is derived from an EMBL/GenBank/DDBJ whole genome shotgun (WGS) entry which is preliminary data.</text>
</comment>
<reference evidence="8 9" key="1">
    <citation type="submission" date="2009-09" db="EMBL/GenBank/DDBJ databases">
        <authorList>
            <person name="Weinstock G."/>
            <person name="Sodergren E."/>
            <person name="Clifton S."/>
            <person name="Fulton L."/>
            <person name="Fulton B."/>
            <person name="Courtney L."/>
            <person name="Fronick C."/>
            <person name="Harrison M."/>
            <person name="Strong C."/>
            <person name="Farmer C."/>
            <person name="Delahaunty K."/>
            <person name="Markovic C."/>
            <person name="Hall O."/>
            <person name="Minx P."/>
            <person name="Tomlinson C."/>
            <person name="Mitreva M."/>
            <person name="Nelson J."/>
            <person name="Hou S."/>
            <person name="Wollam A."/>
            <person name="Pepin K.H."/>
            <person name="Johnson M."/>
            <person name="Bhonagiri V."/>
            <person name="Nash W.E."/>
            <person name="Warren W."/>
            <person name="Chinwalla A."/>
            <person name="Mardis E.R."/>
            <person name="Wilson R.K."/>
        </authorList>
    </citation>
    <scope>NUCLEOTIDE SEQUENCE [LARGE SCALE GENOMIC DNA]</scope>
    <source>
        <strain evidence="8 9">F0319</strain>
    </source>
</reference>
<dbReference type="GO" id="GO:0016042">
    <property type="term" value="P:lipid catabolic process"/>
    <property type="evidence" value="ECO:0007669"/>
    <property type="project" value="UniProtKB-KW"/>
</dbReference>
<keyword evidence="6" id="KW-0443">Lipid metabolism</keyword>
<keyword evidence="9" id="KW-1185">Reference proteome</keyword>
<accession>C9MRY4</accession>
<evidence type="ECO:0000256" key="4">
    <source>
        <dbReference type="ARBA" id="ARBA00022801"/>
    </source>
</evidence>
<dbReference type="PANTHER" id="PTHR43856">
    <property type="entry name" value="CARDIOLIPIN HYDROLASE"/>
    <property type="match status" value="1"/>
</dbReference>
<proteinExistence type="inferred from homology"/>